<dbReference type="PROSITE" id="PS00611">
    <property type="entry name" value="HISOL_DEHYDROGENASE"/>
    <property type="match status" value="1"/>
</dbReference>
<dbReference type="GO" id="GO:0000105">
    <property type="term" value="P:L-histidine biosynthetic process"/>
    <property type="evidence" value="ECO:0007669"/>
    <property type="project" value="InterPro"/>
</dbReference>
<protein>
    <recommendedName>
        <fullName evidence="7">Histidinol dehydrogenase</fullName>
    </recommendedName>
</protein>
<dbReference type="Gene3D" id="1.20.5.1300">
    <property type="match status" value="1"/>
</dbReference>
<dbReference type="InterPro" id="IPR022695">
    <property type="entry name" value="Histidinol_DH_monofunct"/>
</dbReference>
<feature type="non-terminal residue" evidence="6">
    <location>
        <position position="393"/>
    </location>
</feature>
<dbReference type="CDD" id="cd06572">
    <property type="entry name" value="Histidinol_dh"/>
    <property type="match status" value="1"/>
</dbReference>
<dbReference type="GO" id="GO:0004399">
    <property type="term" value="F:histidinol dehydrogenase activity"/>
    <property type="evidence" value="ECO:0007669"/>
    <property type="project" value="InterPro"/>
</dbReference>
<gene>
    <name evidence="6" type="ORF">S01H1_12434</name>
</gene>
<dbReference type="EMBL" id="BARS01006383">
    <property type="protein sequence ID" value="GAF68253.1"/>
    <property type="molecule type" value="Genomic_DNA"/>
</dbReference>
<name>X0RHK6_9ZZZZ</name>
<dbReference type="FunFam" id="3.40.50.1980:FF:000001">
    <property type="entry name" value="Histidinol dehydrogenase"/>
    <property type="match status" value="1"/>
</dbReference>
<dbReference type="NCBIfam" id="TIGR00069">
    <property type="entry name" value="hisD"/>
    <property type="match status" value="1"/>
</dbReference>
<comment type="cofactor">
    <cofactor evidence="1">
        <name>Zn(2+)</name>
        <dbReference type="ChEBI" id="CHEBI:29105"/>
    </cofactor>
</comment>
<comment type="caution">
    <text evidence="6">The sequence shown here is derived from an EMBL/GenBank/DDBJ whole genome shotgun (WGS) entry which is preliminary data.</text>
</comment>
<dbReference type="PIRSF" id="PIRSF000099">
    <property type="entry name" value="Histidinol_dh"/>
    <property type="match status" value="1"/>
</dbReference>
<dbReference type="PRINTS" id="PR00083">
    <property type="entry name" value="HOLDHDRGNASE"/>
</dbReference>
<dbReference type="InterPro" id="IPR012131">
    <property type="entry name" value="Hstdl_DH"/>
</dbReference>
<reference evidence="6" key="1">
    <citation type="journal article" date="2014" name="Front. Microbiol.">
        <title>High frequency of phylogenetically diverse reductive dehalogenase-homologous genes in deep subseafloor sedimentary metagenomes.</title>
        <authorList>
            <person name="Kawai M."/>
            <person name="Futagami T."/>
            <person name="Toyoda A."/>
            <person name="Takaki Y."/>
            <person name="Nishi S."/>
            <person name="Hori S."/>
            <person name="Arai W."/>
            <person name="Tsubouchi T."/>
            <person name="Morono Y."/>
            <person name="Uchiyama I."/>
            <person name="Ito T."/>
            <person name="Fujiyama A."/>
            <person name="Inagaki F."/>
            <person name="Takami H."/>
        </authorList>
    </citation>
    <scope>NUCLEOTIDE SEQUENCE</scope>
    <source>
        <strain evidence="6">Expedition CK06-06</strain>
    </source>
</reference>
<evidence type="ECO:0000256" key="2">
    <source>
        <dbReference type="ARBA" id="ARBA00010178"/>
    </source>
</evidence>
<accession>X0RHK6</accession>
<evidence type="ECO:0000256" key="3">
    <source>
        <dbReference type="ARBA" id="ARBA00022723"/>
    </source>
</evidence>
<dbReference type="PANTHER" id="PTHR21256">
    <property type="entry name" value="HISTIDINOL DEHYDROGENASE HDH"/>
    <property type="match status" value="1"/>
</dbReference>
<evidence type="ECO:0008006" key="7">
    <source>
        <dbReference type="Google" id="ProtNLM"/>
    </source>
</evidence>
<dbReference type="Gene3D" id="3.40.50.1980">
    <property type="entry name" value="Nitrogenase molybdenum iron protein domain"/>
    <property type="match status" value="2"/>
</dbReference>
<dbReference type="Pfam" id="PF00815">
    <property type="entry name" value="Histidinol_dh"/>
    <property type="match status" value="1"/>
</dbReference>
<dbReference type="GO" id="GO:0005829">
    <property type="term" value="C:cytosol"/>
    <property type="evidence" value="ECO:0007669"/>
    <property type="project" value="TreeGrafter"/>
</dbReference>
<keyword evidence="5" id="KW-0560">Oxidoreductase</keyword>
<dbReference type="FunFam" id="3.40.50.1980:FF:000026">
    <property type="entry name" value="Histidinol dehydrogenase"/>
    <property type="match status" value="1"/>
</dbReference>
<keyword evidence="3" id="KW-0479">Metal-binding</keyword>
<keyword evidence="4" id="KW-0862">Zinc</keyword>
<evidence type="ECO:0000256" key="5">
    <source>
        <dbReference type="ARBA" id="ARBA00023002"/>
    </source>
</evidence>
<organism evidence="6">
    <name type="scientific">marine sediment metagenome</name>
    <dbReference type="NCBI Taxonomy" id="412755"/>
    <lineage>
        <taxon>unclassified sequences</taxon>
        <taxon>metagenomes</taxon>
        <taxon>ecological metagenomes</taxon>
    </lineage>
</organism>
<proteinExistence type="inferred from homology"/>
<dbReference type="InterPro" id="IPR016161">
    <property type="entry name" value="Ald_DH/histidinol_DH"/>
</dbReference>
<dbReference type="SUPFAM" id="SSF53720">
    <property type="entry name" value="ALDH-like"/>
    <property type="match status" value="1"/>
</dbReference>
<dbReference type="InterPro" id="IPR001692">
    <property type="entry name" value="Histidinol_DH_CS"/>
</dbReference>
<evidence type="ECO:0000256" key="4">
    <source>
        <dbReference type="ARBA" id="ARBA00022833"/>
    </source>
</evidence>
<evidence type="ECO:0000313" key="6">
    <source>
        <dbReference type="EMBL" id="GAF68253.1"/>
    </source>
</evidence>
<evidence type="ECO:0000256" key="1">
    <source>
        <dbReference type="ARBA" id="ARBA00001947"/>
    </source>
</evidence>
<dbReference type="AlphaFoldDB" id="X0RHK6"/>
<dbReference type="GO" id="GO:0051287">
    <property type="term" value="F:NAD binding"/>
    <property type="evidence" value="ECO:0007669"/>
    <property type="project" value="InterPro"/>
</dbReference>
<sequence length="393" mass="43150">MKLVKIGSANFGKLVNRNSHFKKRVAESVKNILDNVRLYGDDAIIRYTRKFDKVKMKAKDISVTECEASGAYQNIKPEIVTTLKAVMDNVDRFYRKQIKKSWKTKSKDGIVLGEKITPIDSVGVYVPSGTVPLVSSVYMTVLPARIAGVKRIVLVSPPNKFASINPYILVVANLLNVDEIYKVGGAQAIGALAFGTKTIPKVDKIVGPGNMYVTEAKRQVFGYCDIDMLAGPSEVAIIANKYADAQYIKADLLAQAEHHRGFAVLVTPSKRLVKALKKEIDKGYVILTKNMEEAVWVINLLAPEHLQVMVKNPRNVLKKIRNAGAIFIGPYSPVTVGDYIAGPSHVLPTGGTARFFSGLGIENFVKSSHIISYTKKALEEARGDIEKLTTIEG</sequence>
<comment type="similarity">
    <text evidence="2">Belongs to the histidinol dehydrogenase family.</text>
</comment>
<dbReference type="PANTHER" id="PTHR21256:SF2">
    <property type="entry name" value="HISTIDINE BIOSYNTHESIS TRIFUNCTIONAL PROTEIN"/>
    <property type="match status" value="1"/>
</dbReference>
<dbReference type="GO" id="GO:0046872">
    <property type="term" value="F:metal ion binding"/>
    <property type="evidence" value="ECO:0007669"/>
    <property type="project" value="UniProtKB-KW"/>
</dbReference>